<dbReference type="SUPFAM" id="SSF53448">
    <property type="entry name" value="Nucleotide-diphospho-sugar transferases"/>
    <property type="match status" value="1"/>
</dbReference>
<dbReference type="Proteomes" id="UP001065265">
    <property type="component" value="Chromosome"/>
</dbReference>
<dbReference type="PANTHER" id="PTHR43685">
    <property type="entry name" value="GLYCOSYLTRANSFERASE"/>
    <property type="match status" value="1"/>
</dbReference>
<reference evidence="2" key="1">
    <citation type="submission" date="2022-02" db="EMBL/GenBank/DDBJ databases">
        <title>Qipengyuania spongiae sp. nov., isolated from marine sponge.</title>
        <authorList>
            <person name="Li Z."/>
            <person name="Zhang M."/>
        </authorList>
    </citation>
    <scope>NUCLEOTIDE SEQUENCE</scope>
    <source>
        <strain evidence="2">PHS-Z21</strain>
    </source>
</reference>
<dbReference type="InterPro" id="IPR029044">
    <property type="entry name" value="Nucleotide-diphossugar_trans"/>
</dbReference>
<protein>
    <submittedName>
        <fullName evidence="2">Glycosyltransferase family 2 protein</fullName>
    </submittedName>
</protein>
<sequence length="318" mass="34629">MRDEAPSCDVSFAVACYDALPYLDAAIESALSQAGVSVEVLVVEDHGSDASLAHAQAWQARDPRVRVFRTPANGGPGAARNIAIDEMRGRWFAVLDSDDLLAPQRSRLLIDVADAHGADLIADDLVLFGEGIEEHRFLPPELAAEGGRWIDPEFYFASTIMLGTEPNLGFLKPMIRKSALDTSGVRYDPGLRIGEDDALIVRLLLAGLSYYLMPEPGYRYRKHGASISHRLSLANAEKMLRSEHLLRADLAATGLAGRAYRRRLGSIERAVAFTHSVEAMKARKPLAALAPLLANPRAALLYALPLKARIGRILGRGQ</sequence>
<evidence type="ECO:0000259" key="1">
    <source>
        <dbReference type="Pfam" id="PF00535"/>
    </source>
</evidence>
<evidence type="ECO:0000313" key="2">
    <source>
        <dbReference type="EMBL" id="UVI39084.1"/>
    </source>
</evidence>
<name>A0ABY5T0Q5_9SPHN</name>
<evidence type="ECO:0000313" key="3">
    <source>
        <dbReference type="Proteomes" id="UP001065265"/>
    </source>
</evidence>
<proteinExistence type="predicted"/>
<keyword evidence="3" id="KW-1185">Reference proteome</keyword>
<dbReference type="PANTHER" id="PTHR43685:SF2">
    <property type="entry name" value="GLYCOSYLTRANSFERASE 2-LIKE DOMAIN-CONTAINING PROTEIN"/>
    <property type="match status" value="1"/>
</dbReference>
<organism evidence="2 3">
    <name type="scientific">Qipengyuania spongiae</name>
    <dbReference type="NCBI Taxonomy" id="2909673"/>
    <lineage>
        <taxon>Bacteria</taxon>
        <taxon>Pseudomonadati</taxon>
        <taxon>Pseudomonadota</taxon>
        <taxon>Alphaproteobacteria</taxon>
        <taxon>Sphingomonadales</taxon>
        <taxon>Erythrobacteraceae</taxon>
        <taxon>Qipengyuania</taxon>
    </lineage>
</organism>
<dbReference type="InterPro" id="IPR001173">
    <property type="entry name" value="Glyco_trans_2-like"/>
</dbReference>
<dbReference type="Gene3D" id="3.90.550.10">
    <property type="entry name" value="Spore Coat Polysaccharide Biosynthesis Protein SpsA, Chain A"/>
    <property type="match status" value="1"/>
</dbReference>
<dbReference type="Pfam" id="PF00535">
    <property type="entry name" value="Glycos_transf_2"/>
    <property type="match status" value="1"/>
</dbReference>
<accession>A0ABY5T0Q5</accession>
<dbReference type="EMBL" id="CP092471">
    <property type="protein sequence ID" value="UVI39084.1"/>
    <property type="molecule type" value="Genomic_DNA"/>
</dbReference>
<feature type="domain" description="Glycosyltransferase 2-like" evidence="1">
    <location>
        <begin position="11"/>
        <end position="132"/>
    </location>
</feature>
<dbReference type="RefSeq" id="WP_265558265.1">
    <property type="nucleotide sequence ID" value="NZ_CP092471.1"/>
</dbReference>
<dbReference type="CDD" id="cd00761">
    <property type="entry name" value="Glyco_tranf_GTA_type"/>
    <property type="match status" value="1"/>
</dbReference>
<gene>
    <name evidence="2" type="ORF">L1F33_12730</name>
</gene>
<dbReference type="InterPro" id="IPR050834">
    <property type="entry name" value="Glycosyltransf_2"/>
</dbReference>